<organism evidence="11 12">
    <name type="scientific">Esox lucius</name>
    <name type="common">Northern pike</name>
    <dbReference type="NCBI Taxonomy" id="8010"/>
    <lineage>
        <taxon>Eukaryota</taxon>
        <taxon>Metazoa</taxon>
        <taxon>Chordata</taxon>
        <taxon>Craniata</taxon>
        <taxon>Vertebrata</taxon>
        <taxon>Euteleostomi</taxon>
        <taxon>Actinopterygii</taxon>
        <taxon>Neopterygii</taxon>
        <taxon>Teleostei</taxon>
        <taxon>Protacanthopterygii</taxon>
        <taxon>Esociformes</taxon>
        <taxon>Esocidae</taxon>
        <taxon>Esox</taxon>
    </lineage>
</organism>
<feature type="signal peptide" evidence="9">
    <location>
        <begin position="1"/>
        <end position="22"/>
    </location>
</feature>
<dbReference type="SMART" id="SM00211">
    <property type="entry name" value="TY"/>
    <property type="match status" value="2"/>
</dbReference>
<dbReference type="GO" id="GO:0005509">
    <property type="term" value="F:calcium ion binding"/>
    <property type="evidence" value="ECO:0007669"/>
    <property type="project" value="InterPro"/>
</dbReference>
<dbReference type="SUPFAM" id="SSF100895">
    <property type="entry name" value="Kazal-type serine protease inhibitors"/>
    <property type="match status" value="1"/>
</dbReference>
<evidence type="ECO:0000256" key="2">
    <source>
        <dbReference type="ARBA" id="ARBA00022525"/>
    </source>
</evidence>
<dbReference type="AlphaFoldDB" id="A0A3P9A959"/>
<dbReference type="GO" id="GO:0050840">
    <property type="term" value="F:extracellular matrix binding"/>
    <property type="evidence" value="ECO:0007669"/>
    <property type="project" value="TreeGrafter"/>
</dbReference>
<accession>A0A3P9A959</accession>
<reference evidence="11" key="4">
    <citation type="submission" date="2025-09" db="UniProtKB">
        <authorList>
            <consortium name="Ensembl"/>
        </authorList>
    </citation>
    <scope>IDENTIFICATION</scope>
</reference>
<evidence type="ECO:0000259" key="10">
    <source>
        <dbReference type="PROSITE" id="PS51162"/>
    </source>
</evidence>
<dbReference type="GO" id="GO:0030198">
    <property type="term" value="P:extracellular matrix organization"/>
    <property type="evidence" value="ECO:0007669"/>
    <property type="project" value="TreeGrafter"/>
</dbReference>
<dbReference type="Ensembl" id="ENSELUT00000027525.3">
    <property type="protein sequence ID" value="ENSELUP00000037736.3"/>
    <property type="gene ID" value="ENSELUG00000017445.3"/>
</dbReference>
<dbReference type="Pfam" id="PF07648">
    <property type="entry name" value="Kazal_2"/>
    <property type="match status" value="1"/>
</dbReference>
<evidence type="ECO:0000313" key="11">
    <source>
        <dbReference type="Ensembl" id="ENSELUP00000037736.3"/>
    </source>
</evidence>
<reference evidence="11" key="2">
    <citation type="submission" date="2020-02" db="EMBL/GenBank/DDBJ databases">
        <title>Esox lucius (northern pike) genome, fEsoLuc1, primary haplotype.</title>
        <authorList>
            <person name="Myers G."/>
            <person name="Karagic N."/>
            <person name="Meyer A."/>
            <person name="Pippel M."/>
            <person name="Reichard M."/>
            <person name="Winkler S."/>
            <person name="Tracey A."/>
            <person name="Sims Y."/>
            <person name="Howe K."/>
            <person name="Rhie A."/>
            <person name="Formenti G."/>
            <person name="Durbin R."/>
            <person name="Fedrigo O."/>
            <person name="Jarvis E.D."/>
        </authorList>
    </citation>
    <scope>NUCLEOTIDE SEQUENCE [LARGE SCALE GENOMIC DNA]</scope>
</reference>
<dbReference type="PANTHER" id="PTHR12352">
    <property type="entry name" value="SECRETED MODULAR CALCIUM-BINDING PROTEIN"/>
    <property type="match status" value="1"/>
</dbReference>
<dbReference type="Bgee" id="ENSELUG00000017445">
    <property type="expression patterns" value="Expressed in bone element and 13 other cell types or tissues"/>
</dbReference>
<comment type="caution">
    <text evidence="7">Lacks conserved residue(s) required for the propagation of feature annotation.</text>
</comment>
<dbReference type="PANTHER" id="PTHR12352:SF13">
    <property type="entry name" value="SPARC-RELATED MODULAR CALCIUM-BINDING PROTEIN 1"/>
    <property type="match status" value="1"/>
</dbReference>
<dbReference type="GO" id="GO:0005615">
    <property type="term" value="C:extracellular space"/>
    <property type="evidence" value="ECO:0007669"/>
    <property type="project" value="TreeGrafter"/>
</dbReference>
<keyword evidence="6" id="KW-0325">Glycoprotein</keyword>
<dbReference type="SMART" id="SM00280">
    <property type="entry name" value="KAZAL"/>
    <property type="match status" value="1"/>
</dbReference>
<feature type="region of interest" description="Disordered" evidence="8">
    <location>
        <begin position="275"/>
        <end position="298"/>
    </location>
</feature>
<reference evidence="11" key="3">
    <citation type="submission" date="2025-08" db="UniProtKB">
        <authorList>
            <consortium name="Ensembl"/>
        </authorList>
    </citation>
    <scope>IDENTIFICATION</scope>
</reference>
<keyword evidence="3 9" id="KW-0732">Signal</keyword>
<evidence type="ECO:0000256" key="6">
    <source>
        <dbReference type="ARBA" id="ARBA00023180"/>
    </source>
</evidence>
<evidence type="ECO:0000313" key="12">
    <source>
        <dbReference type="Proteomes" id="UP000265140"/>
    </source>
</evidence>
<evidence type="ECO:0000256" key="4">
    <source>
        <dbReference type="ARBA" id="ARBA00022737"/>
    </source>
</evidence>
<feature type="disulfide bond" evidence="7">
    <location>
        <begin position="135"/>
        <end position="155"/>
    </location>
</feature>
<dbReference type="GO" id="GO:0008201">
    <property type="term" value="F:heparin binding"/>
    <property type="evidence" value="ECO:0007669"/>
    <property type="project" value="TreeGrafter"/>
</dbReference>
<dbReference type="InterPro" id="IPR000716">
    <property type="entry name" value="Thyroglobulin_1"/>
</dbReference>
<dbReference type="Pfam" id="PF10591">
    <property type="entry name" value="SPARC_Ca_bdg"/>
    <property type="match status" value="1"/>
</dbReference>
<dbReference type="Gene3D" id="3.30.60.30">
    <property type="match status" value="1"/>
</dbReference>
<keyword evidence="12" id="KW-1185">Reference proteome</keyword>
<dbReference type="InterPro" id="IPR051950">
    <property type="entry name" value="Dev_reg/Prot_inhib"/>
</dbReference>
<dbReference type="Gene3D" id="1.10.238.10">
    <property type="entry name" value="EF-hand"/>
    <property type="match status" value="1"/>
</dbReference>
<evidence type="ECO:0000256" key="8">
    <source>
        <dbReference type="SAM" id="MobiDB-lite"/>
    </source>
</evidence>
<comment type="subcellular location">
    <subcellularLocation>
        <location evidence="1">Secreted</location>
        <location evidence="1">Extracellular space</location>
        <location evidence="1">Extracellular matrix</location>
    </subcellularLocation>
</comment>
<evidence type="ECO:0000256" key="3">
    <source>
        <dbReference type="ARBA" id="ARBA00022729"/>
    </source>
</evidence>
<dbReference type="CDD" id="cd00191">
    <property type="entry name" value="TY"/>
    <property type="match status" value="2"/>
</dbReference>
<dbReference type="InterPro" id="IPR019577">
    <property type="entry name" value="SPARC/Testican_Ca-bd-dom"/>
</dbReference>
<dbReference type="CDD" id="cd00104">
    <property type="entry name" value="KAZAL_FS"/>
    <property type="match status" value="1"/>
</dbReference>
<feature type="domain" description="Thyroglobulin type-1" evidence="10">
    <location>
        <begin position="214"/>
        <end position="282"/>
    </location>
</feature>
<feature type="disulfide bond" evidence="7">
    <location>
        <begin position="126"/>
        <end position="133"/>
    </location>
</feature>
<feature type="domain" description="Thyroglobulin type-1" evidence="10">
    <location>
        <begin position="88"/>
        <end position="155"/>
    </location>
</feature>
<sequence>MLVLAFTCRVLLIVLLSESIETEKSPPFLITENMWPRGCVLDCHRGQHRTVCGSNGRLYKSLCAFQRARCINTQLRRAPPSRCADTTRLKCQLAHSQALESSVHSHTAAIFVPECSPDGSFLQVQCHNQTGYCWCSTPDGKPISGTTVLNVRPDCAGQREFMWKGEGVSSRPTTDPSKPQYAVGVTAPPFWVTILLNSDPKGNRSVKRPTVDSSLTCERERAALMPEEHHTWKEERFIPECSADGRYSPIQCHVATGYCWCVRVDTGRPLPGTSVRNQMPDCSPEKHHNNPPDRSYRERPLAGCPGARKEEFLHSLVMALQQETETSGIINPHRASDVPISGTKFPPTSPSAPPVGVEEWDVSAPGRAAAVLGWLFWQLDADGSGVLSEREARPLRVYLRRRLKPRRCAKKFAQYCDRDSDGGITLSELRACLGV</sequence>
<protein>
    <recommendedName>
        <fullName evidence="10">Thyroglobulin type-1 domain-containing protein</fullName>
    </recommendedName>
</protein>
<dbReference type="SUPFAM" id="SSF47473">
    <property type="entry name" value="EF-hand"/>
    <property type="match status" value="1"/>
</dbReference>
<dbReference type="PROSITE" id="PS00484">
    <property type="entry name" value="THYROGLOBULIN_1_1"/>
    <property type="match status" value="1"/>
</dbReference>
<feature type="disulfide bond" evidence="7">
    <location>
        <begin position="252"/>
        <end position="259"/>
    </location>
</feature>
<dbReference type="Pfam" id="PF00086">
    <property type="entry name" value="Thyroglobulin_1"/>
    <property type="match status" value="2"/>
</dbReference>
<dbReference type="Gene3D" id="4.10.800.10">
    <property type="entry name" value="Thyroglobulin type-1"/>
    <property type="match status" value="2"/>
</dbReference>
<dbReference type="InterPro" id="IPR002350">
    <property type="entry name" value="Kazal_dom"/>
</dbReference>
<evidence type="ECO:0000256" key="1">
    <source>
        <dbReference type="ARBA" id="ARBA00004498"/>
    </source>
</evidence>
<dbReference type="SUPFAM" id="SSF57610">
    <property type="entry name" value="Thyroglobulin type-1 domain"/>
    <property type="match status" value="2"/>
</dbReference>
<dbReference type="GeneTree" id="ENSGT00390000018436"/>
<dbReference type="InterPro" id="IPR036857">
    <property type="entry name" value="Thyroglobulin_1_sf"/>
</dbReference>
<dbReference type="GO" id="GO:0005604">
    <property type="term" value="C:basement membrane"/>
    <property type="evidence" value="ECO:0007669"/>
    <property type="project" value="TreeGrafter"/>
</dbReference>
<keyword evidence="2" id="KW-0964">Secreted</keyword>
<dbReference type="InterPro" id="IPR011992">
    <property type="entry name" value="EF-hand-dom_pair"/>
</dbReference>
<proteinExistence type="predicted"/>
<name>A0A3P9A959_ESOLU</name>
<keyword evidence="5 7" id="KW-1015">Disulfide bond</keyword>
<dbReference type="InterPro" id="IPR036058">
    <property type="entry name" value="Kazal_dom_sf"/>
</dbReference>
<feature type="chain" id="PRO_5044307577" description="Thyroglobulin type-1 domain-containing protein" evidence="9">
    <location>
        <begin position="23"/>
        <end position="435"/>
    </location>
</feature>
<evidence type="ECO:0000256" key="5">
    <source>
        <dbReference type="ARBA" id="ARBA00023157"/>
    </source>
</evidence>
<evidence type="ECO:0000256" key="7">
    <source>
        <dbReference type="PROSITE-ProRule" id="PRU00500"/>
    </source>
</evidence>
<dbReference type="PROSITE" id="PS51162">
    <property type="entry name" value="THYROGLOBULIN_1_2"/>
    <property type="match status" value="2"/>
</dbReference>
<reference evidence="12" key="1">
    <citation type="journal article" date="2014" name="PLoS ONE">
        <title>The genome and linkage map of the northern pike (Esox lucius): conserved synteny revealed between the salmonid sister group and the Neoteleostei.</title>
        <authorList>
            <person name="Rondeau E.B."/>
            <person name="Minkley D.R."/>
            <person name="Leong J.S."/>
            <person name="Messmer A.M."/>
            <person name="Jantzen J.R."/>
            <person name="von Schalburg K.R."/>
            <person name="Lemon C."/>
            <person name="Bird N.H."/>
            <person name="Koop B.F."/>
        </authorList>
    </citation>
    <scope>NUCLEOTIDE SEQUENCE</scope>
</reference>
<dbReference type="Proteomes" id="UP000265140">
    <property type="component" value="Chromosome 1"/>
</dbReference>
<evidence type="ECO:0000256" key="9">
    <source>
        <dbReference type="SAM" id="SignalP"/>
    </source>
</evidence>
<keyword evidence="4" id="KW-0677">Repeat</keyword>
<feature type="compositionally biased region" description="Basic and acidic residues" evidence="8">
    <location>
        <begin position="283"/>
        <end position="298"/>
    </location>
</feature>
<dbReference type="FunFam" id="4.10.800.10:FF:000004">
    <property type="entry name" value="SPARC-related modular calcium-binding protein 1"/>
    <property type="match status" value="1"/>
</dbReference>